<feature type="transmembrane region" description="Helical" evidence="1">
    <location>
        <begin position="52"/>
        <end position="71"/>
    </location>
</feature>
<keyword evidence="1" id="KW-0812">Transmembrane</keyword>
<gene>
    <name evidence="2" type="ORF">NCTC9836_00201</name>
</gene>
<dbReference type="EMBL" id="UFWZ01000001">
    <property type="protein sequence ID" value="SUY45225.1"/>
    <property type="molecule type" value="Genomic_DNA"/>
</dbReference>
<feature type="transmembrane region" description="Helical" evidence="1">
    <location>
        <begin position="27"/>
        <end position="46"/>
    </location>
</feature>
<reference evidence="2 3" key="1">
    <citation type="submission" date="2018-06" db="EMBL/GenBank/DDBJ databases">
        <authorList>
            <consortium name="Pathogen Informatics"/>
            <person name="Doyle S."/>
        </authorList>
    </citation>
    <scope>NUCLEOTIDE SEQUENCE [LARGE SCALE GENOMIC DNA]</scope>
    <source>
        <strain evidence="2 3">NCTC9836</strain>
    </source>
</reference>
<keyword evidence="3" id="KW-1185">Reference proteome</keyword>
<evidence type="ECO:0000313" key="3">
    <source>
        <dbReference type="Proteomes" id="UP000254664"/>
    </source>
</evidence>
<dbReference type="AlphaFoldDB" id="A0A381J3Q6"/>
<evidence type="ECO:0000313" key="2">
    <source>
        <dbReference type="EMBL" id="SUY45225.1"/>
    </source>
</evidence>
<keyword evidence="1" id="KW-1133">Transmembrane helix</keyword>
<protein>
    <submittedName>
        <fullName evidence="2">Uncharacterized protein</fullName>
    </submittedName>
</protein>
<dbReference type="RefSeq" id="WP_115640069.1">
    <property type="nucleotide sequence ID" value="NZ_UFWZ01000001.1"/>
</dbReference>
<dbReference type="Proteomes" id="UP000254664">
    <property type="component" value="Unassembled WGS sequence"/>
</dbReference>
<accession>A0A381J3Q6</accession>
<organism evidence="2 3">
    <name type="scientific">Clostridium putrefaciens</name>
    <dbReference type="NCBI Taxonomy" id="99675"/>
    <lineage>
        <taxon>Bacteria</taxon>
        <taxon>Bacillati</taxon>
        <taxon>Bacillota</taxon>
        <taxon>Clostridia</taxon>
        <taxon>Eubacteriales</taxon>
        <taxon>Clostridiaceae</taxon>
        <taxon>Clostridium</taxon>
    </lineage>
</organism>
<keyword evidence="1" id="KW-0472">Membrane</keyword>
<name>A0A381J3Q6_9CLOT</name>
<evidence type="ECO:0000256" key="1">
    <source>
        <dbReference type="SAM" id="Phobius"/>
    </source>
</evidence>
<proteinExistence type="predicted"/>
<sequence length="77" mass="8775">MSIIHGIKDTNGREDNNEDSMPIKASIIFSILYIIFAIISATYAYVKSDIYGYDWILILILFGICIINNFIRAITIK</sequence>